<dbReference type="GO" id="GO:0003995">
    <property type="term" value="F:acyl-CoA dehydrogenase activity"/>
    <property type="evidence" value="ECO:0007669"/>
    <property type="project" value="InterPro"/>
</dbReference>
<feature type="domain" description="Acyl-CoA dehydrogenase/oxidase C-terminal" evidence="7">
    <location>
        <begin position="298"/>
        <end position="453"/>
    </location>
</feature>
<dbReference type="STRING" id="411684.HPDFL43_06230"/>
<feature type="domain" description="Acyl-CoA oxidase/dehydrogenase middle" evidence="8">
    <location>
        <begin position="185"/>
        <end position="288"/>
    </location>
</feature>
<dbReference type="InterPro" id="IPR006089">
    <property type="entry name" value="Acyl-CoA_DH_CS"/>
</dbReference>
<dbReference type="InterPro" id="IPR052904">
    <property type="entry name" value="Acyl-CoA_dehydrogenase-like"/>
</dbReference>
<evidence type="ECO:0000259" key="9">
    <source>
        <dbReference type="Pfam" id="PF18158"/>
    </source>
</evidence>
<gene>
    <name evidence="10" type="ORF">HPDFL43_06230</name>
</gene>
<keyword evidence="11" id="KW-1185">Reference proteome</keyword>
<keyword evidence="5" id="KW-0560">Oxidoreductase</keyword>
<dbReference type="HOGENOM" id="CLU_016513_0_0_5"/>
<reference evidence="10 11" key="1">
    <citation type="submission" date="2007-10" db="EMBL/GenBank/DDBJ databases">
        <authorList>
            <person name="Wagner-Dobler I."/>
            <person name="Ferriera S."/>
            <person name="Johnson J."/>
            <person name="Kravitz S."/>
            <person name="Beeson K."/>
            <person name="Sutton G."/>
            <person name="Rogers Y.-H."/>
            <person name="Friedman R."/>
            <person name="Frazier M."/>
            <person name="Venter J.C."/>
        </authorList>
    </citation>
    <scope>NUCLEOTIDE SEQUENCE [LARGE SCALE GENOMIC DNA]</scope>
    <source>
        <strain evidence="10 11">DFL-43</strain>
    </source>
</reference>
<dbReference type="Proteomes" id="UP000004291">
    <property type="component" value="Chromosome"/>
</dbReference>
<evidence type="ECO:0000256" key="3">
    <source>
        <dbReference type="ARBA" id="ARBA00022630"/>
    </source>
</evidence>
<organism evidence="10 11">
    <name type="scientific">Hoeflea phototrophica (strain DSM 17068 / NCIMB 14078 / DFL-43)</name>
    <dbReference type="NCBI Taxonomy" id="411684"/>
    <lineage>
        <taxon>Bacteria</taxon>
        <taxon>Pseudomonadati</taxon>
        <taxon>Pseudomonadota</taxon>
        <taxon>Alphaproteobacteria</taxon>
        <taxon>Hyphomicrobiales</taxon>
        <taxon>Rhizobiaceae</taxon>
        <taxon>Hoeflea</taxon>
    </lineage>
</organism>
<keyword evidence="4 5" id="KW-0274">FAD</keyword>
<dbReference type="PANTHER" id="PTHR42707">
    <property type="entry name" value="ACYL-COA DEHYDROGENASE"/>
    <property type="match status" value="1"/>
</dbReference>
<feature type="region of interest" description="Disordered" evidence="6">
    <location>
        <begin position="1"/>
        <end position="23"/>
    </location>
</feature>
<sequence>MSPTQSSAHKAKNQSPSFAGHNAFRSDPLLKDIAADMPRGLRADFETVGKYTSSAEAQDLARIANRAVPELRTHDASGNRIDQVDFHPSWHALMRRSVSIGLQGSVWEGRRDEKGVAHQARAIRFYLTAGLECGHLCPLTMTNASIAAIMAAPRIEKSWAPQIVSRRYDSSHRPAMQKTGVTIGMGMTEKQGGTDVRANESRAVRVGEGVYRLEGHKWFLSAPMSDAFVMLARTGGAASGDTLSEEGLSCFLVPRILEDGTLNGLRLQRLKEKLGNRSNASSEVEFSDTYGFLLGGEGEGIRTILDMVTLTRLDCALASAGMMRASLAEAVHHCRHRRVFGELLIDQPLMARVLADLALEVAGATALSMRLARAFDNARDNPAEAAIARLLTPVVKYWVCKIAPSVLYEIMECMGGNGYVEDRAIARHYREAPVNAIWEGSGNVMALDVLRVLTRGRELCDVALDSINTDLGAAGPRTVDVLRACMAVAERDEGAGRLLTEQMALAAAAAELTRLGAGHVAEAFVETRLGGAWRSTYGMLDARFDARQIVDLLYPPAS</sequence>
<proteinExistence type="inferred from homology"/>
<evidence type="ECO:0000256" key="2">
    <source>
        <dbReference type="ARBA" id="ARBA00009347"/>
    </source>
</evidence>
<comment type="caution">
    <text evidence="10">The sequence shown here is derived from an EMBL/GenBank/DDBJ whole genome shotgun (WGS) entry which is preliminary data.</text>
</comment>
<dbReference type="AlphaFoldDB" id="A9D542"/>
<accession>A9D542</accession>
<dbReference type="Gene3D" id="2.40.110.20">
    <property type="match status" value="1"/>
</dbReference>
<evidence type="ECO:0000313" key="11">
    <source>
        <dbReference type="Proteomes" id="UP000004291"/>
    </source>
</evidence>
<comment type="cofactor">
    <cofactor evidence="1 5">
        <name>FAD</name>
        <dbReference type="ChEBI" id="CHEBI:57692"/>
    </cofactor>
</comment>
<evidence type="ECO:0000259" key="7">
    <source>
        <dbReference type="Pfam" id="PF00441"/>
    </source>
</evidence>
<dbReference type="PANTHER" id="PTHR42707:SF3">
    <property type="entry name" value="ACYL-COA DEHYDROGENASE AIDB-RELATED"/>
    <property type="match status" value="1"/>
</dbReference>
<dbReference type="EMBL" id="ABIA03000002">
    <property type="protein sequence ID" value="EDQ34029.2"/>
    <property type="molecule type" value="Genomic_DNA"/>
</dbReference>
<dbReference type="InterPro" id="IPR009100">
    <property type="entry name" value="AcylCoA_DH/oxidase_NM_dom_sf"/>
</dbReference>
<dbReference type="Pfam" id="PF02770">
    <property type="entry name" value="Acyl-CoA_dh_M"/>
    <property type="match status" value="1"/>
</dbReference>
<dbReference type="SUPFAM" id="SSF47203">
    <property type="entry name" value="Acyl-CoA dehydrogenase C-terminal domain-like"/>
    <property type="match status" value="1"/>
</dbReference>
<evidence type="ECO:0000256" key="5">
    <source>
        <dbReference type="RuleBase" id="RU362125"/>
    </source>
</evidence>
<keyword evidence="3 5" id="KW-0285">Flavoprotein</keyword>
<protein>
    <submittedName>
        <fullName evidence="10">Acyl-CoA dehydrogenase</fullName>
    </submittedName>
</protein>
<feature type="compositionally biased region" description="Polar residues" evidence="6">
    <location>
        <begin position="1"/>
        <end position="17"/>
    </location>
</feature>
<evidence type="ECO:0000256" key="6">
    <source>
        <dbReference type="SAM" id="MobiDB-lite"/>
    </source>
</evidence>
<evidence type="ECO:0000259" key="8">
    <source>
        <dbReference type="Pfam" id="PF02770"/>
    </source>
</evidence>
<dbReference type="InterPro" id="IPR009075">
    <property type="entry name" value="AcylCo_DH/oxidase_C"/>
</dbReference>
<dbReference type="eggNOG" id="COG1960">
    <property type="taxonomic scope" value="Bacteria"/>
</dbReference>
<evidence type="ECO:0000256" key="4">
    <source>
        <dbReference type="ARBA" id="ARBA00022827"/>
    </source>
</evidence>
<reference evidence="10 11" key="2">
    <citation type="submission" date="2012-06" db="EMBL/GenBank/DDBJ databases">
        <authorList>
            <person name="Fiebig A."/>
        </authorList>
    </citation>
    <scope>NUCLEOTIDE SEQUENCE [LARGE SCALE GENOMIC DNA]</scope>
    <source>
        <strain evidence="10 11">DFL-43</strain>
    </source>
</reference>
<dbReference type="PROSITE" id="PS00073">
    <property type="entry name" value="ACYL_COA_DH_2"/>
    <property type="match status" value="1"/>
</dbReference>
<feature type="domain" description="Adaptive response protein AidB N-terminal" evidence="9">
    <location>
        <begin position="13"/>
        <end position="170"/>
    </location>
</feature>
<dbReference type="InterPro" id="IPR041504">
    <property type="entry name" value="AidB_N"/>
</dbReference>
<dbReference type="RefSeq" id="WP_040449160.1">
    <property type="nucleotide sequence ID" value="NZ_CM002917.1"/>
</dbReference>
<dbReference type="Pfam" id="PF00441">
    <property type="entry name" value="Acyl-CoA_dh_1"/>
    <property type="match status" value="1"/>
</dbReference>
<evidence type="ECO:0000256" key="1">
    <source>
        <dbReference type="ARBA" id="ARBA00001974"/>
    </source>
</evidence>
<dbReference type="Gene3D" id="1.20.140.10">
    <property type="entry name" value="Butyryl-CoA Dehydrogenase, subunit A, domain 3"/>
    <property type="match status" value="1"/>
</dbReference>
<name>A9D542_HOEPD</name>
<dbReference type="InterPro" id="IPR006091">
    <property type="entry name" value="Acyl-CoA_Oxase/DH_mid-dom"/>
</dbReference>
<evidence type="ECO:0000313" key="10">
    <source>
        <dbReference type="EMBL" id="EDQ34029.2"/>
    </source>
</evidence>
<dbReference type="SUPFAM" id="SSF56645">
    <property type="entry name" value="Acyl-CoA dehydrogenase NM domain-like"/>
    <property type="match status" value="1"/>
</dbReference>
<dbReference type="InterPro" id="IPR036250">
    <property type="entry name" value="AcylCo_DH-like_C"/>
</dbReference>
<comment type="similarity">
    <text evidence="2 5">Belongs to the acyl-CoA dehydrogenase family.</text>
</comment>
<dbReference type="Pfam" id="PF18158">
    <property type="entry name" value="AidB_N"/>
    <property type="match status" value="1"/>
</dbReference>
<dbReference type="OrthoDB" id="9771038at2"/>
<dbReference type="Gene3D" id="6.10.250.600">
    <property type="match status" value="1"/>
</dbReference>